<dbReference type="AlphaFoldDB" id="A0AAV0ZZ34"/>
<evidence type="ECO:0000313" key="3">
    <source>
        <dbReference type="Proteomes" id="UP001157006"/>
    </source>
</evidence>
<name>A0AAV0ZZ34_VICFA</name>
<organism evidence="2 3">
    <name type="scientific">Vicia faba</name>
    <name type="common">Broad bean</name>
    <name type="synonym">Faba vulgaris</name>
    <dbReference type="NCBI Taxonomy" id="3906"/>
    <lineage>
        <taxon>Eukaryota</taxon>
        <taxon>Viridiplantae</taxon>
        <taxon>Streptophyta</taxon>
        <taxon>Embryophyta</taxon>
        <taxon>Tracheophyta</taxon>
        <taxon>Spermatophyta</taxon>
        <taxon>Magnoliopsida</taxon>
        <taxon>eudicotyledons</taxon>
        <taxon>Gunneridae</taxon>
        <taxon>Pentapetalae</taxon>
        <taxon>rosids</taxon>
        <taxon>fabids</taxon>
        <taxon>Fabales</taxon>
        <taxon>Fabaceae</taxon>
        <taxon>Papilionoideae</taxon>
        <taxon>50 kb inversion clade</taxon>
        <taxon>NPAAA clade</taxon>
        <taxon>Hologalegina</taxon>
        <taxon>IRL clade</taxon>
        <taxon>Fabeae</taxon>
        <taxon>Vicia</taxon>
    </lineage>
</organism>
<reference evidence="2 3" key="1">
    <citation type="submission" date="2023-01" db="EMBL/GenBank/DDBJ databases">
        <authorList>
            <person name="Kreplak J."/>
        </authorList>
    </citation>
    <scope>NUCLEOTIDE SEQUENCE [LARGE SCALE GENOMIC DNA]</scope>
</reference>
<dbReference type="EMBL" id="OX451737">
    <property type="protein sequence ID" value="CAI8601157.1"/>
    <property type="molecule type" value="Genomic_DNA"/>
</dbReference>
<sequence length="170" mass="18658">MNQLIRHRQNLNIDSTILPHKPNTPVVMLAIVIHNVPISTHSGSTLLSITLFYSSFQNNDYSRLKLKETGANLFLLSHFIQPPYIPRDNHGTPKGCTLESFQTAKELKPLLLKIFFSFSTGSLPLSLIPLTTSVQKPSSSFSILSSPTTLASGLVSTVSTLLAWLLVATI</sequence>
<feature type="transmembrane region" description="Helical" evidence="1">
    <location>
        <begin position="110"/>
        <end position="130"/>
    </location>
</feature>
<keyword evidence="1" id="KW-0812">Transmembrane</keyword>
<protein>
    <submittedName>
        <fullName evidence="2">Uncharacterized protein</fullName>
    </submittedName>
</protein>
<keyword evidence="1" id="KW-1133">Transmembrane helix</keyword>
<feature type="transmembrane region" description="Helical" evidence="1">
    <location>
        <begin position="150"/>
        <end position="168"/>
    </location>
</feature>
<keyword evidence="1" id="KW-0472">Membrane</keyword>
<gene>
    <name evidence="2" type="ORF">VFH_II258480</name>
</gene>
<evidence type="ECO:0000256" key="1">
    <source>
        <dbReference type="SAM" id="Phobius"/>
    </source>
</evidence>
<evidence type="ECO:0000313" key="2">
    <source>
        <dbReference type="EMBL" id="CAI8601157.1"/>
    </source>
</evidence>
<keyword evidence="3" id="KW-1185">Reference proteome</keyword>
<accession>A0AAV0ZZ34</accession>
<dbReference type="Proteomes" id="UP001157006">
    <property type="component" value="Chromosome 2"/>
</dbReference>
<proteinExistence type="predicted"/>